<dbReference type="GO" id="GO:0005524">
    <property type="term" value="F:ATP binding"/>
    <property type="evidence" value="ECO:0007669"/>
    <property type="project" value="UniProtKB-KW"/>
</dbReference>
<dbReference type="InterPro" id="IPR000014">
    <property type="entry name" value="PAS"/>
</dbReference>
<evidence type="ECO:0000259" key="16">
    <source>
        <dbReference type="PROSITE" id="PS50885"/>
    </source>
</evidence>
<dbReference type="Gene3D" id="3.40.50.2300">
    <property type="match status" value="1"/>
</dbReference>
<dbReference type="NCBIfam" id="TIGR00229">
    <property type="entry name" value="sensory_box"/>
    <property type="match status" value="1"/>
</dbReference>
<dbReference type="GO" id="GO:0016020">
    <property type="term" value="C:membrane"/>
    <property type="evidence" value="ECO:0007669"/>
    <property type="project" value="UniProtKB-SubCell"/>
</dbReference>
<comment type="catalytic activity">
    <reaction evidence="1">
        <text>ATP + protein L-histidine = ADP + protein N-phospho-L-histidine.</text>
        <dbReference type="EC" id="2.7.13.3"/>
    </reaction>
</comment>
<feature type="coiled-coil region" evidence="11">
    <location>
        <begin position="50"/>
        <end position="77"/>
    </location>
</feature>
<evidence type="ECO:0000256" key="8">
    <source>
        <dbReference type="ARBA" id="ARBA00022840"/>
    </source>
</evidence>
<dbReference type="InterPro" id="IPR013767">
    <property type="entry name" value="PAS_fold"/>
</dbReference>
<dbReference type="InterPro" id="IPR003594">
    <property type="entry name" value="HATPase_dom"/>
</dbReference>
<dbReference type="PROSITE" id="PS50109">
    <property type="entry name" value="HIS_KIN"/>
    <property type="match status" value="1"/>
</dbReference>
<dbReference type="PROSITE" id="PS50110">
    <property type="entry name" value="RESPONSE_REGULATORY"/>
    <property type="match status" value="1"/>
</dbReference>
<dbReference type="SMART" id="SM00448">
    <property type="entry name" value="REC"/>
    <property type="match status" value="1"/>
</dbReference>
<dbReference type="OrthoDB" id="5291281at2"/>
<dbReference type="InterPro" id="IPR003661">
    <property type="entry name" value="HisK_dim/P_dom"/>
</dbReference>
<evidence type="ECO:0000256" key="9">
    <source>
        <dbReference type="ARBA" id="ARBA00023012"/>
    </source>
</evidence>
<evidence type="ECO:0000256" key="7">
    <source>
        <dbReference type="ARBA" id="ARBA00022777"/>
    </source>
</evidence>
<keyword evidence="18" id="KW-1185">Reference proteome</keyword>
<dbReference type="RefSeq" id="WP_053231514.1">
    <property type="nucleotide sequence ID" value="NZ_CP011125.1"/>
</dbReference>
<evidence type="ECO:0000256" key="10">
    <source>
        <dbReference type="PROSITE-ProRule" id="PRU00169"/>
    </source>
</evidence>
<protein>
    <recommendedName>
        <fullName evidence="3">histidine kinase</fullName>
        <ecNumber evidence="3">2.7.13.3</ecNumber>
    </recommendedName>
</protein>
<dbReference type="InterPro" id="IPR036890">
    <property type="entry name" value="HATPase_C_sf"/>
</dbReference>
<dbReference type="EC" id="2.7.13.3" evidence="3"/>
<dbReference type="InterPro" id="IPR011006">
    <property type="entry name" value="CheY-like_superfamily"/>
</dbReference>
<evidence type="ECO:0000256" key="2">
    <source>
        <dbReference type="ARBA" id="ARBA00004370"/>
    </source>
</evidence>
<sequence>MSGGESDRQLAGWLIEAFVRLAKADFSVRLPRDYTRDTEDTLAFFVNLIAEELARLLEERERDHQRLQQGVQALSESFLRLAAGDFEARAARSLEGDPLDVLAYLFNNTAAEVGDAFAELVRQRSVLAAILDSMIDGVLVLDASGGILRANLAIARLLGWPHGELVGRSLSSLLAARESPLAVDPTGTLDDDRFRDRRVAFVTSSGDVLTLTVNASAQRDGSGALAGIVLVARDDRELQQAQAQLQLGDRLTTMGLVAAGVAHEINNPMAYVMGNLDYVAEELEGARDAARERGEGAVTLAPEVVGELLQALRASLGGADRVRQIVRDLKAFARADEAPATNVELPKIIDSALSMIRNEVRHHARVVKEYGATPLVVASEARLAQVFLNLVQNAAHAIPLGAADRHEIRIVTGTDASGDAFVEVHDTGQGIAEEHLGRVFEPFFTTKSSGVGTGLGLSICRNIVAQLGGAIGVTSRVGEGTTFRVTLPAARPSQLGRSRPVVAMPPRAPRRRVLVVDDEPEIGETVRRMLGRDHDVDVVTSGALALSRLDERAYDLVLCDVMMPEMTGMELHERLSRARPEVARRIVFMSGGAFSPGGRDFLARVGNRSIEKPFEARVLRELVATLEPSS</sequence>
<dbReference type="Pfam" id="PF02518">
    <property type="entry name" value="HATPase_c"/>
    <property type="match status" value="1"/>
</dbReference>
<dbReference type="InterPro" id="IPR005467">
    <property type="entry name" value="His_kinase_dom"/>
</dbReference>
<dbReference type="InterPro" id="IPR003660">
    <property type="entry name" value="HAMP_dom"/>
</dbReference>
<dbReference type="Gene3D" id="1.10.287.130">
    <property type="match status" value="1"/>
</dbReference>
<dbReference type="STRING" id="927083.DB32_001287"/>
<dbReference type="InterPro" id="IPR035965">
    <property type="entry name" value="PAS-like_dom_sf"/>
</dbReference>
<dbReference type="GO" id="GO:0006355">
    <property type="term" value="P:regulation of DNA-templated transcription"/>
    <property type="evidence" value="ECO:0007669"/>
    <property type="project" value="InterPro"/>
</dbReference>
<dbReference type="AlphaFoldDB" id="A0A0F6YGN2"/>
<accession>A0A0F6YGN2</accession>
<feature type="domain" description="Response regulatory" evidence="13">
    <location>
        <begin position="512"/>
        <end position="627"/>
    </location>
</feature>
<dbReference type="Gene3D" id="3.30.450.20">
    <property type="entry name" value="PAS domain"/>
    <property type="match status" value="1"/>
</dbReference>
<feature type="modified residue" description="4-aspartylphosphate" evidence="10">
    <location>
        <position position="560"/>
    </location>
</feature>
<keyword evidence="8" id="KW-0067">ATP-binding</keyword>
<gene>
    <name evidence="17" type="ORF">DB32_001287</name>
</gene>
<evidence type="ECO:0000256" key="1">
    <source>
        <dbReference type="ARBA" id="ARBA00000085"/>
    </source>
</evidence>
<dbReference type="SUPFAM" id="SSF52172">
    <property type="entry name" value="CheY-like"/>
    <property type="match status" value="1"/>
</dbReference>
<dbReference type="EMBL" id="CP011125">
    <property type="protein sequence ID" value="AKF04138.1"/>
    <property type="molecule type" value="Genomic_DNA"/>
</dbReference>
<dbReference type="InterPro" id="IPR001789">
    <property type="entry name" value="Sig_transdc_resp-reg_receiver"/>
</dbReference>
<evidence type="ECO:0000259" key="15">
    <source>
        <dbReference type="PROSITE" id="PS50113"/>
    </source>
</evidence>
<dbReference type="CDD" id="cd17546">
    <property type="entry name" value="REC_hyHK_CKI1_RcsC-like"/>
    <property type="match status" value="1"/>
</dbReference>
<reference evidence="17 18" key="1">
    <citation type="submission" date="2015-03" db="EMBL/GenBank/DDBJ databases">
        <title>Genome assembly of Sandaracinus amylolyticus DSM 53668.</title>
        <authorList>
            <person name="Sharma G."/>
            <person name="Subramanian S."/>
        </authorList>
    </citation>
    <scope>NUCLEOTIDE SEQUENCE [LARGE SCALE GENOMIC DNA]</scope>
    <source>
        <strain evidence="17 18">DSM 53668</strain>
    </source>
</reference>
<dbReference type="GO" id="GO:0000155">
    <property type="term" value="F:phosphorelay sensor kinase activity"/>
    <property type="evidence" value="ECO:0007669"/>
    <property type="project" value="InterPro"/>
</dbReference>
<evidence type="ECO:0000256" key="5">
    <source>
        <dbReference type="ARBA" id="ARBA00022679"/>
    </source>
</evidence>
<dbReference type="PANTHER" id="PTHR43065">
    <property type="entry name" value="SENSOR HISTIDINE KINASE"/>
    <property type="match status" value="1"/>
</dbReference>
<dbReference type="SMART" id="SM00388">
    <property type="entry name" value="HisKA"/>
    <property type="match status" value="1"/>
</dbReference>
<dbReference type="PANTHER" id="PTHR43065:SF50">
    <property type="entry name" value="HISTIDINE KINASE"/>
    <property type="match status" value="1"/>
</dbReference>
<organism evidence="17 18">
    <name type="scientific">Sandaracinus amylolyticus</name>
    <dbReference type="NCBI Taxonomy" id="927083"/>
    <lineage>
        <taxon>Bacteria</taxon>
        <taxon>Pseudomonadati</taxon>
        <taxon>Myxococcota</taxon>
        <taxon>Polyangia</taxon>
        <taxon>Polyangiales</taxon>
        <taxon>Sandaracinaceae</taxon>
        <taxon>Sandaracinus</taxon>
    </lineage>
</organism>
<dbReference type="CDD" id="cd00130">
    <property type="entry name" value="PAS"/>
    <property type="match status" value="1"/>
</dbReference>
<keyword evidence="9" id="KW-0902">Two-component regulatory system</keyword>
<keyword evidence="6" id="KW-0547">Nucleotide-binding</keyword>
<evidence type="ECO:0000256" key="4">
    <source>
        <dbReference type="ARBA" id="ARBA00022553"/>
    </source>
</evidence>
<dbReference type="PRINTS" id="PR00344">
    <property type="entry name" value="BCTRLSENSOR"/>
</dbReference>
<dbReference type="InterPro" id="IPR004358">
    <property type="entry name" value="Sig_transdc_His_kin-like_C"/>
</dbReference>
<dbReference type="SMART" id="SM00387">
    <property type="entry name" value="HATPase_c"/>
    <property type="match status" value="1"/>
</dbReference>
<dbReference type="PROSITE" id="PS50113">
    <property type="entry name" value="PAC"/>
    <property type="match status" value="1"/>
</dbReference>
<dbReference type="SUPFAM" id="SSF55785">
    <property type="entry name" value="PYP-like sensor domain (PAS domain)"/>
    <property type="match status" value="1"/>
</dbReference>
<name>A0A0F6YGN2_9BACT</name>
<dbReference type="Pfam" id="PF00989">
    <property type="entry name" value="PAS"/>
    <property type="match status" value="1"/>
</dbReference>
<dbReference type="Pfam" id="PF00072">
    <property type="entry name" value="Response_reg"/>
    <property type="match status" value="1"/>
</dbReference>
<dbReference type="InterPro" id="IPR000700">
    <property type="entry name" value="PAS-assoc_C"/>
</dbReference>
<evidence type="ECO:0000259" key="12">
    <source>
        <dbReference type="PROSITE" id="PS50109"/>
    </source>
</evidence>
<evidence type="ECO:0000256" key="11">
    <source>
        <dbReference type="SAM" id="Coils"/>
    </source>
</evidence>
<dbReference type="KEGG" id="samy:DB32_001287"/>
<evidence type="ECO:0000256" key="6">
    <source>
        <dbReference type="ARBA" id="ARBA00022741"/>
    </source>
</evidence>
<proteinExistence type="predicted"/>
<feature type="domain" description="PAS" evidence="14">
    <location>
        <begin position="123"/>
        <end position="170"/>
    </location>
</feature>
<feature type="domain" description="PAC" evidence="15">
    <location>
        <begin position="195"/>
        <end position="247"/>
    </location>
</feature>
<dbReference type="CDD" id="cd00082">
    <property type="entry name" value="HisKA"/>
    <property type="match status" value="1"/>
</dbReference>
<keyword evidence="11" id="KW-0175">Coiled coil</keyword>
<dbReference type="SUPFAM" id="SSF55874">
    <property type="entry name" value="ATPase domain of HSP90 chaperone/DNA topoisomerase II/histidine kinase"/>
    <property type="match status" value="1"/>
</dbReference>
<feature type="domain" description="HAMP" evidence="16">
    <location>
        <begin position="65"/>
        <end position="118"/>
    </location>
</feature>
<evidence type="ECO:0000259" key="13">
    <source>
        <dbReference type="PROSITE" id="PS50110"/>
    </source>
</evidence>
<evidence type="ECO:0000313" key="18">
    <source>
        <dbReference type="Proteomes" id="UP000034883"/>
    </source>
</evidence>
<comment type="subcellular location">
    <subcellularLocation>
        <location evidence="2">Membrane</location>
    </subcellularLocation>
</comment>
<keyword evidence="5" id="KW-0808">Transferase</keyword>
<dbReference type="SMART" id="SM00091">
    <property type="entry name" value="PAS"/>
    <property type="match status" value="1"/>
</dbReference>
<evidence type="ECO:0000256" key="3">
    <source>
        <dbReference type="ARBA" id="ARBA00012438"/>
    </source>
</evidence>
<dbReference type="PROSITE" id="PS50885">
    <property type="entry name" value="HAMP"/>
    <property type="match status" value="1"/>
</dbReference>
<dbReference type="Gene3D" id="3.30.565.10">
    <property type="entry name" value="Histidine kinase-like ATPase, C-terminal domain"/>
    <property type="match status" value="1"/>
</dbReference>
<dbReference type="PROSITE" id="PS50112">
    <property type="entry name" value="PAS"/>
    <property type="match status" value="1"/>
</dbReference>
<dbReference type="InterPro" id="IPR036097">
    <property type="entry name" value="HisK_dim/P_sf"/>
</dbReference>
<dbReference type="SUPFAM" id="SSF47384">
    <property type="entry name" value="Homodimeric domain of signal transducing histidine kinase"/>
    <property type="match status" value="1"/>
</dbReference>
<evidence type="ECO:0000259" key="14">
    <source>
        <dbReference type="PROSITE" id="PS50112"/>
    </source>
</evidence>
<dbReference type="Proteomes" id="UP000034883">
    <property type="component" value="Chromosome"/>
</dbReference>
<keyword evidence="4 10" id="KW-0597">Phosphoprotein</keyword>
<keyword evidence="7 17" id="KW-0418">Kinase</keyword>
<feature type="domain" description="Histidine kinase" evidence="12">
    <location>
        <begin position="260"/>
        <end position="491"/>
    </location>
</feature>
<evidence type="ECO:0000313" key="17">
    <source>
        <dbReference type="EMBL" id="AKF04138.1"/>
    </source>
</evidence>